<proteinExistence type="predicted"/>
<sequence>MMHVHGTIAFRAATGCIPVPTSSGHRPKAAAGSFRPRRASSICASDPGPAARGAPTTSTTTTEGQLPQPPAPQQKQQQQQQLRRRPEEQDEAGDGRQRDLFVPVMVAVALAGYALTALLAVLEQ</sequence>
<keyword evidence="2" id="KW-1133">Transmembrane helix</keyword>
<reference evidence="3 4" key="1">
    <citation type="journal article" date="2021" name="Sci. Rep.">
        <title>Genome sequencing of the multicellular alga Astrephomene provides insights into convergent evolution of germ-soma differentiation.</title>
        <authorList>
            <person name="Yamashita S."/>
            <person name="Yamamoto K."/>
            <person name="Matsuzaki R."/>
            <person name="Suzuki S."/>
            <person name="Yamaguchi H."/>
            <person name="Hirooka S."/>
            <person name="Minakuchi Y."/>
            <person name="Miyagishima S."/>
            <person name="Kawachi M."/>
            <person name="Toyoda A."/>
            <person name="Nozaki H."/>
        </authorList>
    </citation>
    <scope>NUCLEOTIDE SEQUENCE [LARGE SCALE GENOMIC DNA]</scope>
    <source>
        <strain evidence="3 4">NIES-4017</strain>
    </source>
</reference>
<keyword evidence="2" id="KW-0472">Membrane</keyword>
<gene>
    <name evidence="3" type="ORF">Agub_g6353</name>
</gene>
<comment type="caution">
    <text evidence="3">The sequence shown here is derived from an EMBL/GenBank/DDBJ whole genome shotgun (WGS) entry which is preliminary data.</text>
</comment>
<keyword evidence="4" id="KW-1185">Reference proteome</keyword>
<evidence type="ECO:0000256" key="1">
    <source>
        <dbReference type="SAM" id="MobiDB-lite"/>
    </source>
</evidence>
<organism evidence="3 4">
    <name type="scientific">Astrephomene gubernaculifera</name>
    <dbReference type="NCBI Taxonomy" id="47775"/>
    <lineage>
        <taxon>Eukaryota</taxon>
        <taxon>Viridiplantae</taxon>
        <taxon>Chlorophyta</taxon>
        <taxon>core chlorophytes</taxon>
        <taxon>Chlorophyceae</taxon>
        <taxon>CS clade</taxon>
        <taxon>Chlamydomonadales</taxon>
        <taxon>Astrephomenaceae</taxon>
        <taxon>Astrephomene</taxon>
    </lineage>
</organism>
<evidence type="ECO:0000256" key="2">
    <source>
        <dbReference type="SAM" id="Phobius"/>
    </source>
</evidence>
<feature type="region of interest" description="Disordered" evidence="1">
    <location>
        <begin position="16"/>
        <end position="99"/>
    </location>
</feature>
<protein>
    <submittedName>
        <fullName evidence="3">Uncharacterized protein</fullName>
    </submittedName>
</protein>
<dbReference type="AlphaFoldDB" id="A0AAD3HLL8"/>
<dbReference type="EMBL" id="BMAR01000009">
    <property type="protein sequence ID" value="GFR45247.1"/>
    <property type="molecule type" value="Genomic_DNA"/>
</dbReference>
<evidence type="ECO:0000313" key="3">
    <source>
        <dbReference type="EMBL" id="GFR45247.1"/>
    </source>
</evidence>
<name>A0AAD3HLL8_9CHLO</name>
<evidence type="ECO:0000313" key="4">
    <source>
        <dbReference type="Proteomes" id="UP001054857"/>
    </source>
</evidence>
<feature type="compositionally biased region" description="Low complexity" evidence="1">
    <location>
        <begin position="47"/>
        <end position="66"/>
    </location>
</feature>
<feature type="transmembrane region" description="Helical" evidence="2">
    <location>
        <begin position="100"/>
        <end position="122"/>
    </location>
</feature>
<keyword evidence="2" id="KW-0812">Transmembrane</keyword>
<dbReference type="Proteomes" id="UP001054857">
    <property type="component" value="Unassembled WGS sequence"/>
</dbReference>
<accession>A0AAD3HLL8</accession>